<dbReference type="eggNOG" id="COG5001">
    <property type="taxonomic scope" value="Bacteria"/>
</dbReference>
<dbReference type="InterPro" id="IPR013656">
    <property type="entry name" value="PAS_4"/>
</dbReference>
<dbReference type="SUPFAM" id="SSF55785">
    <property type="entry name" value="PYP-like sensor domain (PAS domain)"/>
    <property type="match status" value="1"/>
</dbReference>
<dbReference type="CDD" id="cd00130">
    <property type="entry name" value="PAS"/>
    <property type="match status" value="1"/>
</dbReference>
<name>Q0A7B5_ALKEH</name>
<feature type="domain" description="PAS" evidence="3">
    <location>
        <begin position="177"/>
        <end position="247"/>
    </location>
</feature>
<dbReference type="InterPro" id="IPR035919">
    <property type="entry name" value="EAL_sf"/>
</dbReference>
<dbReference type="EC" id="3.1.4.52" evidence="1"/>
<dbReference type="InterPro" id="IPR035965">
    <property type="entry name" value="PAS-like_dom_sf"/>
</dbReference>
<dbReference type="Gene3D" id="3.30.450.40">
    <property type="match status" value="1"/>
</dbReference>
<dbReference type="PROSITE" id="PS50112">
    <property type="entry name" value="PAS"/>
    <property type="match status" value="1"/>
</dbReference>
<feature type="domain" description="EAL" evidence="5">
    <location>
        <begin position="475"/>
        <end position="729"/>
    </location>
</feature>
<dbReference type="Pfam" id="PF08448">
    <property type="entry name" value="PAS_4"/>
    <property type="match status" value="1"/>
</dbReference>
<dbReference type="InterPro" id="IPR052155">
    <property type="entry name" value="Biofilm_reg_signaling"/>
</dbReference>
<dbReference type="eggNOG" id="COG3290">
    <property type="taxonomic scope" value="Bacteria"/>
</dbReference>
<dbReference type="Pfam" id="PF00990">
    <property type="entry name" value="GGDEF"/>
    <property type="match status" value="1"/>
</dbReference>
<proteinExistence type="predicted"/>
<feature type="domain" description="GGDEF" evidence="6">
    <location>
        <begin position="332"/>
        <end position="465"/>
    </location>
</feature>
<dbReference type="InterPro" id="IPR043128">
    <property type="entry name" value="Rev_trsase/Diguanyl_cyclase"/>
</dbReference>
<dbReference type="Proteomes" id="UP000001962">
    <property type="component" value="Chromosome"/>
</dbReference>
<dbReference type="SMART" id="SM00267">
    <property type="entry name" value="GGDEF"/>
    <property type="match status" value="1"/>
</dbReference>
<dbReference type="InterPro" id="IPR029787">
    <property type="entry name" value="Nucleotide_cyclase"/>
</dbReference>
<dbReference type="EMBL" id="CP000453">
    <property type="protein sequence ID" value="ABI57272.1"/>
    <property type="molecule type" value="Genomic_DNA"/>
</dbReference>
<accession>Q0A7B5</accession>
<dbReference type="RefSeq" id="WP_011629666.1">
    <property type="nucleotide sequence ID" value="NC_008340.1"/>
</dbReference>
<keyword evidence="8" id="KW-1185">Reference proteome</keyword>
<dbReference type="InterPro" id="IPR001633">
    <property type="entry name" value="EAL_dom"/>
</dbReference>
<evidence type="ECO:0000259" key="3">
    <source>
        <dbReference type="PROSITE" id="PS50112"/>
    </source>
</evidence>
<dbReference type="InterPro" id="IPR012226">
    <property type="entry name" value="Diguanyl_cyclase/Pdiesterase"/>
</dbReference>
<dbReference type="AlphaFoldDB" id="Q0A7B5"/>
<dbReference type="GO" id="GO:0071111">
    <property type="term" value="F:cyclic-guanylate-specific phosphodiesterase activity"/>
    <property type="evidence" value="ECO:0007669"/>
    <property type="project" value="UniProtKB-EC"/>
</dbReference>
<dbReference type="Gene3D" id="3.30.450.20">
    <property type="entry name" value="PAS domain"/>
    <property type="match status" value="1"/>
</dbReference>
<dbReference type="eggNOG" id="COG2203">
    <property type="taxonomic scope" value="Bacteria"/>
</dbReference>
<dbReference type="HOGENOM" id="CLU_000445_70_34_6"/>
<dbReference type="PROSITE" id="PS50887">
    <property type="entry name" value="GGDEF"/>
    <property type="match status" value="1"/>
</dbReference>
<dbReference type="InterPro" id="IPR003018">
    <property type="entry name" value="GAF"/>
</dbReference>
<reference evidence="8" key="1">
    <citation type="submission" date="2006-08" db="EMBL/GenBank/DDBJ databases">
        <title>Complete sequence of Alkalilimnicola ehrilichei MLHE-1.</title>
        <authorList>
            <person name="Copeland A."/>
            <person name="Lucas S."/>
            <person name="Lapidus A."/>
            <person name="Barry K."/>
            <person name="Detter J.C."/>
            <person name="Glavina del Rio T."/>
            <person name="Hammon N."/>
            <person name="Israni S."/>
            <person name="Dalin E."/>
            <person name="Tice H."/>
            <person name="Pitluck S."/>
            <person name="Sims D."/>
            <person name="Brettin T."/>
            <person name="Bruce D."/>
            <person name="Han C."/>
            <person name="Tapia R."/>
            <person name="Gilna P."/>
            <person name="Schmutz J."/>
            <person name="Larimer F."/>
            <person name="Land M."/>
            <person name="Hauser L."/>
            <person name="Kyrpides N."/>
            <person name="Mikhailova N."/>
            <person name="Oremland R.S."/>
            <person name="Hoeft S.E."/>
            <person name="Switzer-Blum J."/>
            <person name="Kulp T."/>
            <person name="King G."/>
            <person name="Tabita R."/>
            <person name="Witte B."/>
            <person name="Santini J.M."/>
            <person name="Basu P."/>
            <person name="Hollibaugh J.T."/>
            <person name="Xie G."/>
            <person name="Stolz J.F."/>
            <person name="Richardson P."/>
        </authorList>
    </citation>
    <scope>NUCLEOTIDE SEQUENCE [LARGE SCALE GENOMIC DNA]</scope>
    <source>
        <strain evidence="8">ATCC BAA-1101 / DSM 17681 / MLHE-1</strain>
    </source>
</reference>
<dbReference type="FunFam" id="3.20.20.450:FF:000001">
    <property type="entry name" value="Cyclic di-GMP phosphodiesterase yahA"/>
    <property type="match status" value="1"/>
</dbReference>
<dbReference type="CDD" id="cd01948">
    <property type="entry name" value="EAL"/>
    <property type="match status" value="1"/>
</dbReference>
<dbReference type="PROSITE" id="PS50883">
    <property type="entry name" value="EAL"/>
    <property type="match status" value="1"/>
</dbReference>
<dbReference type="InterPro" id="IPR000014">
    <property type="entry name" value="PAS"/>
</dbReference>
<dbReference type="InterPro" id="IPR000700">
    <property type="entry name" value="PAS-assoc_C"/>
</dbReference>
<evidence type="ECO:0000259" key="5">
    <source>
        <dbReference type="PROSITE" id="PS50883"/>
    </source>
</evidence>
<dbReference type="Pfam" id="PF13185">
    <property type="entry name" value="GAF_2"/>
    <property type="match status" value="1"/>
</dbReference>
<dbReference type="PANTHER" id="PTHR44757:SF2">
    <property type="entry name" value="BIOFILM ARCHITECTURE MAINTENANCE PROTEIN MBAA"/>
    <property type="match status" value="1"/>
</dbReference>
<dbReference type="CDD" id="cd01949">
    <property type="entry name" value="GGDEF"/>
    <property type="match status" value="1"/>
</dbReference>
<dbReference type="PROSITE" id="PS50113">
    <property type="entry name" value="PAC"/>
    <property type="match status" value="1"/>
</dbReference>
<evidence type="ECO:0000313" key="8">
    <source>
        <dbReference type="Proteomes" id="UP000001962"/>
    </source>
</evidence>
<dbReference type="Gene3D" id="3.20.20.450">
    <property type="entry name" value="EAL domain"/>
    <property type="match status" value="1"/>
</dbReference>
<dbReference type="KEGG" id="aeh:Mlg_1930"/>
<dbReference type="OrthoDB" id="5800525at2"/>
<dbReference type="InterPro" id="IPR000160">
    <property type="entry name" value="GGDEF_dom"/>
</dbReference>
<dbReference type="NCBIfam" id="TIGR00254">
    <property type="entry name" value="GGDEF"/>
    <property type="match status" value="1"/>
</dbReference>
<evidence type="ECO:0000256" key="1">
    <source>
        <dbReference type="ARBA" id="ARBA00012282"/>
    </source>
</evidence>
<dbReference type="SUPFAM" id="SSF141868">
    <property type="entry name" value="EAL domain-like"/>
    <property type="match status" value="1"/>
</dbReference>
<dbReference type="SMART" id="SM00091">
    <property type="entry name" value="PAS"/>
    <property type="match status" value="1"/>
</dbReference>
<dbReference type="SMART" id="SM00052">
    <property type="entry name" value="EAL"/>
    <property type="match status" value="1"/>
</dbReference>
<evidence type="ECO:0000313" key="7">
    <source>
        <dbReference type="EMBL" id="ABI57272.1"/>
    </source>
</evidence>
<dbReference type="InterPro" id="IPR029016">
    <property type="entry name" value="GAF-like_dom_sf"/>
</dbReference>
<dbReference type="Pfam" id="PF00563">
    <property type="entry name" value="EAL"/>
    <property type="match status" value="1"/>
</dbReference>
<gene>
    <name evidence="7" type="ordered locus">Mlg_1930</name>
</gene>
<dbReference type="SUPFAM" id="SSF55781">
    <property type="entry name" value="GAF domain-like"/>
    <property type="match status" value="1"/>
</dbReference>
<keyword evidence="2" id="KW-0973">c-di-GMP</keyword>
<dbReference type="SUPFAM" id="SSF55073">
    <property type="entry name" value="Nucleotide cyclase"/>
    <property type="match status" value="1"/>
</dbReference>
<dbReference type="PIRSF" id="PIRSF005925">
    <property type="entry name" value="Dos"/>
    <property type="match status" value="1"/>
</dbReference>
<dbReference type="PANTHER" id="PTHR44757">
    <property type="entry name" value="DIGUANYLATE CYCLASE DGCP"/>
    <property type="match status" value="1"/>
</dbReference>
<evidence type="ECO:0000259" key="4">
    <source>
        <dbReference type="PROSITE" id="PS50113"/>
    </source>
</evidence>
<protein>
    <recommendedName>
        <fullName evidence="1">cyclic-guanylate-specific phosphodiesterase</fullName>
        <ecNumber evidence="1">3.1.4.52</ecNumber>
    </recommendedName>
</protein>
<evidence type="ECO:0000256" key="2">
    <source>
        <dbReference type="ARBA" id="ARBA00022636"/>
    </source>
</evidence>
<feature type="domain" description="PAC" evidence="4">
    <location>
        <begin position="249"/>
        <end position="300"/>
    </location>
</feature>
<dbReference type="Gene3D" id="3.30.70.270">
    <property type="match status" value="1"/>
</dbReference>
<dbReference type="SMART" id="SM00065">
    <property type="entry name" value="GAF"/>
    <property type="match status" value="1"/>
</dbReference>
<evidence type="ECO:0000259" key="6">
    <source>
        <dbReference type="PROSITE" id="PS50887"/>
    </source>
</evidence>
<organism evidence="7 8">
    <name type="scientific">Alkalilimnicola ehrlichii (strain ATCC BAA-1101 / DSM 17681 / MLHE-1)</name>
    <dbReference type="NCBI Taxonomy" id="187272"/>
    <lineage>
        <taxon>Bacteria</taxon>
        <taxon>Pseudomonadati</taxon>
        <taxon>Pseudomonadota</taxon>
        <taxon>Gammaproteobacteria</taxon>
        <taxon>Chromatiales</taxon>
        <taxon>Ectothiorhodospiraceae</taxon>
        <taxon>Alkalilimnicola</taxon>
    </lineage>
</organism>
<dbReference type="NCBIfam" id="TIGR00229">
    <property type="entry name" value="sensory_box"/>
    <property type="match status" value="1"/>
</dbReference>
<sequence>MTGVSAQLETQQAIQDLIARHAPLDEILAAITRMIEEHLPGALCSIMLADPEERTLNLSGGHSFSERFCQAMQGIPVGPGIGTCGSAAHERRLVATADIMADRSWNGFHDLARDEGVRACWSVPVIARSGALLGTFATYYRQPGEPTAHDQAQIQRAAGLVALAVERQLDRRALQEAEQRYRSLFTEHPDAVFQVDLEGRLRAANRSATRLIGLPESELLGRHYHAFVFSEDRRRSDAAFEAVCRGKAQHYEVQARTANGSKVELEITNLPIIVDDRVVGIYGIARDVTLRKQYEARLAYYASHDTITGLPNRREFESRLRHDFYLCRQHNDLLAVLYIDLDDFKPVNDSLGHAFGDQLLVAAARRLERLLGPSDTLSRFGGDEFVMLLPGLSGEAEALAVADRVLTLFKRSHSLGRHEVHISASIGIALNHRDVKSPEEMVQFANRAMQQAKQQGRNTWRRYAGELGTRAQGEDISLRRDLQEAIAGDQLMLHYQPVVDAATGYLHSVEALVRWQHPERGLIPPGVFIPLAEQTGQIIDIGHWILHRACRDMADLKARTGRTLPVAVNISPLQFRRPGFLDNLAQVLSESGLPAETLELELTEGVLMADTEATIDTLAALRSLGVHAAIDDFGTGFSSLSYLRYLPIDKVKLDRSFIQDVTNSRNTAAIVQGVITMAHHLELAVVAEGIETEAQRRDLQDRGCDLLQGFFFARPMPLTVLRRRLAEPFGAATAR</sequence>